<dbReference type="Pfam" id="PF13565">
    <property type="entry name" value="HTH_32"/>
    <property type="match status" value="1"/>
</dbReference>
<feature type="non-terminal residue" evidence="3">
    <location>
        <position position="1"/>
    </location>
</feature>
<dbReference type="AlphaFoldDB" id="A0A2G9T9W7"/>
<dbReference type="Proteomes" id="UP000230423">
    <property type="component" value="Unassembled WGS sequence"/>
</dbReference>
<evidence type="ECO:0000313" key="4">
    <source>
        <dbReference type="Proteomes" id="UP000230423"/>
    </source>
</evidence>
<accession>A0A2G9T9W7</accession>
<dbReference type="InterPro" id="IPR009057">
    <property type="entry name" value="Homeodomain-like_sf"/>
</dbReference>
<evidence type="ECO:0000256" key="1">
    <source>
        <dbReference type="ARBA" id="ARBA00004123"/>
    </source>
</evidence>
<gene>
    <name evidence="3" type="ORF">TELCIR_23915</name>
</gene>
<sequence length="123" mass="14011">TVVPLTLDERVEIVLLAGDRNHREVAEDFNRLHPGRRPITRSCVSRLMTKLKETGSISDRPRPGRPRRTTCENTASAVLDRFRRNPAMSLRRMASETGMSRSSIHRILRANKCTEDVNAQMKS</sequence>
<comment type="subcellular location">
    <subcellularLocation>
        <location evidence="1">Nucleus</location>
    </subcellularLocation>
</comment>
<name>A0A2G9T9W7_TELCI</name>
<reference evidence="3 4" key="1">
    <citation type="submission" date="2015-09" db="EMBL/GenBank/DDBJ databases">
        <title>Draft genome of the parasitic nematode Teladorsagia circumcincta isolate WARC Sus (inbred).</title>
        <authorList>
            <person name="Mitreva M."/>
        </authorList>
    </citation>
    <scope>NUCLEOTIDE SEQUENCE [LARGE SCALE GENOMIC DNA]</scope>
    <source>
        <strain evidence="3 4">S</strain>
    </source>
</reference>
<dbReference type="InterPro" id="IPR036388">
    <property type="entry name" value="WH-like_DNA-bd_sf"/>
</dbReference>
<dbReference type="PANTHER" id="PTHR47326:SF1">
    <property type="entry name" value="HTH PSQ-TYPE DOMAIN-CONTAINING PROTEIN"/>
    <property type="match status" value="1"/>
</dbReference>
<dbReference type="OrthoDB" id="5875385at2759"/>
<protein>
    <submittedName>
        <fullName evidence="3">Uncharacterized protein</fullName>
    </submittedName>
</protein>
<keyword evidence="4" id="KW-1185">Reference proteome</keyword>
<dbReference type="Gene3D" id="1.10.10.10">
    <property type="entry name" value="Winged helix-like DNA-binding domain superfamily/Winged helix DNA-binding domain"/>
    <property type="match status" value="1"/>
</dbReference>
<organism evidence="3 4">
    <name type="scientific">Teladorsagia circumcincta</name>
    <name type="common">Brown stomach worm</name>
    <name type="synonym">Ostertagia circumcincta</name>
    <dbReference type="NCBI Taxonomy" id="45464"/>
    <lineage>
        <taxon>Eukaryota</taxon>
        <taxon>Metazoa</taxon>
        <taxon>Ecdysozoa</taxon>
        <taxon>Nematoda</taxon>
        <taxon>Chromadorea</taxon>
        <taxon>Rhabditida</taxon>
        <taxon>Rhabditina</taxon>
        <taxon>Rhabditomorpha</taxon>
        <taxon>Strongyloidea</taxon>
        <taxon>Trichostrongylidae</taxon>
        <taxon>Teladorsagia</taxon>
    </lineage>
</organism>
<dbReference type="GO" id="GO:0005634">
    <property type="term" value="C:nucleus"/>
    <property type="evidence" value="ECO:0007669"/>
    <property type="project" value="UniProtKB-SubCell"/>
</dbReference>
<feature type="region of interest" description="Disordered" evidence="2">
    <location>
        <begin position="51"/>
        <end position="70"/>
    </location>
</feature>
<dbReference type="SUPFAM" id="SSF46689">
    <property type="entry name" value="Homeodomain-like"/>
    <property type="match status" value="1"/>
</dbReference>
<proteinExistence type="predicted"/>
<evidence type="ECO:0000256" key="2">
    <source>
        <dbReference type="SAM" id="MobiDB-lite"/>
    </source>
</evidence>
<dbReference type="EMBL" id="KZ393341">
    <property type="protein sequence ID" value="PIO54715.1"/>
    <property type="molecule type" value="Genomic_DNA"/>
</dbReference>
<evidence type="ECO:0000313" key="3">
    <source>
        <dbReference type="EMBL" id="PIO54715.1"/>
    </source>
</evidence>
<dbReference type="PANTHER" id="PTHR47326">
    <property type="entry name" value="TRANSPOSABLE ELEMENT TC3 TRANSPOSASE-LIKE PROTEIN"/>
    <property type="match status" value="1"/>
</dbReference>